<evidence type="ECO:0000313" key="6">
    <source>
        <dbReference type="Proteomes" id="UP000004324"/>
    </source>
</evidence>
<dbReference type="InterPro" id="IPR000524">
    <property type="entry name" value="Tscrpt_reg_HTH_GntR"/>
</dbReference>
<dbReference type="SMART" id="SM00345">
    <property type="entry name" value="HTH_GNTR"/>
    <property type="match status" value="1"/>
</dbReference>
<dbReference type="SUPFAM" id="SSF46785">
    <property type="entry name" value="Winged helix' DNA-binding domain"/>
    <property type="match status" value="1"/>
</dbReference>
<dbReference type="InterPro" id="IPR036388">
    <property type="entry name" value="WH-like_DNA-bd_sf"/>
</dbReference>
<dbReference type="PROSITE" id="PS50949">
    <property type="entry name" value="HTH_GNTR"/>
    <property type="match status" value="1"/>
</dbReference>
<evidence type="ECO:0000256" key="1">
    <source>
        <dbReference type="ARBA" id="ARBA00023015"/>
    </source>
</evidence>
<accession>I8RKJ6</accession>
<dbReference type="InterPro" id="IPR036390">
    <property type="entry name" value="WH_DNA-bd_sf"/>
</dbReference>
<dbReference type="InterPro" id="IPR008920">
    <property type="entry name" value="TF_FadR/GntR_C"/>
</dbReference>
<dbReference type="PANTHER" id="PTHR43537:SF41">
    <property type="entry name" value="TRANSCRIPTIONAL REGULATORY PROTEIN"/>
    <property type="match status" value="1"/>
</dbReference>
<organism evidence="5 6">
    <name type="scientific">Pelosinus fermentans B4</name>
    <dbReference type="NCBI Taxonomy" id="1149862"/>
    <lineage>
        <taxon>Bacteria</taxon>
        <taxon>Bacillati</taxon>
        <taxon>Bacillota</taxon>
        <taxon>Negativicutes</taxon>
        <taxon>Selenomonadales</taxon>
        <taxon>Sporomusaceae</taxon>
        <taxon>Pelosinus</taxon>
    </lineage>
</organism>
<sequence>MAGKRIIKKRFSKIEIKFVTCYNNAMKNNNYKTNTISHRSIPTAITEALRERILNGDLQGGIQLKQEELALQFNVSMSALREALKNLEAEDLVKFYPNRGAIVSELSAEEAREIFDIRQFLEIGALELSVPQLTTIDLEEAAIVLKQLENERNSSQWGELNKQFHEILYRQARRPRLLKLIQVMHNNVERYMRLYLVSMNYQLTSQKQHWDLLNACKNKDAKLAKKILKKHMADASERLSEFLS</sequence>
<feature type="domain" description="HTH gntR-type" evidence="4">
    <location>
        <begin position="39"/>
        <end position="106"/>
    </location>
</feature>
<dbReference type="Pfam" id="PF07729">
    <property type="entry name" value="FCD"/>
    <property type="match status" value="1"/>
</dbReference>
<dbReference type="PATRIC" id="fig|1149862.3.peg.1873"/>
<evidence type="ECO:0000259" key="4">
    <source>
        <dbReference type="PROSITE" id="PS50949"/>
    </source>
</evidence>
<dbReference type="GO" id="GO:0003677">
    <property type="term" value="F:DNA binding"/>
    <property type="evidence" value="ECO:0007669"/>
    <property type="project" value="UniProtKB-KW"/>
</dbReference>
<dbReference type="Gene3D" id="1.10.10.10">
    <property type="entry name" value="Winged helix-like DNA-binding domain superfamily/Winged helix DNA-binding domain"/>
    <property type="match status" value="1"/>
</dbReference>
<dbReference type="Proteomes" id="UP000004324">
    <property type="component" value="Unassembled WGS sequence"/>
</dbReference>
<dbReference type="SMART" id="SM00895">
    <property type="entry name" value="FCD"/>
    <property type="match status" value="1"/>
</dbReference>
<dbReference type="SUPFAM" id="SSF48008">
    <property type="entry name" value="GntR ligand-binding domain-like"/>
    <property type="match status" value="1"/>
</dbReference>
<dbReference type="CDD" id="cd07377">
    <property type="entry name" value="WHTH_GntR"/>
    <property type="match status" value="1"/>
</dbReference>
<dbReference type="EMBL" id="AKVJ01000022">
    <property type="protein sequence ID" value="EIW18925.1"/>
    <property type="molecule type" value="Genomic_DNA"/>
</dbReference>
<reference evidence="5 6" key="1">
    <citation type="journal article" date="2012" name="J. Bacteriol.">
        <title>Draft Genome Sequences for Two Metal-Reducing Pelosinus fermentans Strains Isolated from a Cr(VI)-Contaminated Site and for Type Strain R7.</title>
        <authorList>
            <person name="Brown S.D."/>
            <person name="Podar M."/>
            <person name="Klingeman D.M."/>
            <person name="Johnson C.M."/>
            <person name="Yang Z.K."/>
            <person name="Utturkar S.M."/>
            <person name="Land M.L."/>
            <person name="Mosher J.J."/>
            <person name="Hurt R.A.Jr."/>
            <person name="Phelps T.J."/>
            <person name="Palumbo A.V."/>
            <person name="Arkin A.P."/>
            <person name="Hazen T.C."/>
            <person name="Elias D.A."/>
        </authorList>
    </citation>
    <scope>NUCLEOTIDE SEQUENCE [LARGE SCALE GENOMIC DNA]</scope>
    <source>
        <strain evidence="5 6">B4</strain>
    </source>
</reference>
<evidence type="ECO:0000256" key="3">
    <source>
        <dbReference type="ARBA" id="ARBA00023163"/>
    </source>
</evidence>
<dbReference type="InterPro" id="IPR011711">
    <property type="entry name" value="GntR_C"/>
</dbReference>
<dbReference type="AlphaFoldDB" id="I8RKJ6"/>
<dbReference type="PANTHER" id="PTHR43537">
    <property type="entry name" value="TRANSCRIPTIONAL REGULATOR, GNTR FAMILY"/>
    <property type="match status" value="1"/>
</dbReference>
<dbReference type="OrthoDB" id="9781630at2"/>
<keyword evidence="3" id="KW-0804">Transcription</keyword>
<evidence type="ECO:0000313" key="5">
    <source>
        <dbReference type="EMBL" id="EIW18925.1"/>
    </source>
</evidence>
<keyword evidence="2" id="KW-0238">DNA-binding</keyword>
<proteinExistence type="predicted"/>
<protein>
    <submittedName>
        <fullName evidence="5">GntR domain protein</fullName>
    </submittedName>
</protein>
<dbReference type="Gene3D" id="1.20.120.530">
    <property type="entry name" value="GntR ligand-binding domain-like"/>
    <property type="match status" value="1"/>
</dbReference>
<dbReference type="Pfam" id="PF00392">
    <property type="entry name" value="GntR"/>
    <property type="match status" value="1"/>
</dbReference>
<gene>
    <name evidence="5" type="ORF">FB4_0450</name>
</gene>
<dbReference type="GO" id="GO:0003700">
    <property type="term" value="F:DNA-binding transcription factor activity"/>
    <property type="evidence" value="ECO:0007669"/>
    <property type="project" value="InterPro"/>
</dbReference>
<comment type="caution">
    <text evidence="5">The sequence shown here is derived from an EMBL/GenBank/DDBJ whole genome shotgun (WGS) entry which is preliminary data.</text>
</comment>
<name>I8RKJ6_9FIRM</name>
<keyword evidence="6" id="KW-1185">Reference proteome</keyword>
<evidence type="ECO:0000256" key="2">
    <source>
        <dbReference type="ARBA" id="ARBA00023125"/>
    </source>
</evidence>
<keyword evidence="1" id="KW-0805">Transcription regulation</keyword>